<keyword evidence="3" id="KW-0813">Transport</keyword>
<dbReference type="GO" id="GO:0030288">
    <property type="term" value="C:outer membrane-bounded periplasmic space"/>
    <property type="evidence" value="ECO:0007669"/>
    <property type="project" value="UniProtKB-ARBA"/>
</dbReference>
<dbReference type="GO" id="GO:0043190">
    <property type="term" value="C:ATP-binding cassette (ABC) transporter complex"/>
    <property type="evidence" value="ECO:0007669"/>
    <property type="project" value="InterPro"/>
</dbReference>
<feature type="region of interest" description="Disordered" evidence="6">
    <location>
        <begin position="23"/>
        <end position="42"/>
    </location>
</feature>
<keyword evidence="4 7" id="KW-0732">Signal</keyword>
<dbReference type="FunFam" id="3.10.105.10:FF:000001">
    <property type="entry name" value="Oligopeptide ABC transporter, oligopeptide-binding protein"/>
    <property type="match status" value="1"/>
</dbReference>
<evidence type="ECO:0000256" key="1">
    <source>
        <dbReference type="ARBA" id="ARBA00004193"/>
    </source>
</evidence>
<evidence type="ECO:0000259" key="8">
    <source>
        <dbReference type="Pfam" id="PF00496"/>
    </source>
</evidence>
<gene>
    <name evidence="9" type="ORF">FBF83_01335</name>
</gene>
<dbReference type="PROSITE" id="PS01040">
    <property type="entry name" value="SBP_BACTERIAL_5"/>
    <property type="match status" value="1"/>
</dbReference>
<feature type="domain" description="Solute-binding protein family 5" evidence="8">
    <location>
        <begin position="85"/>
        <end position="462"/>
    </location>
</feature>
<dbReference type="OrthoDB" id="9801912at2"/>
<dbReference type="GO" id="GO:0015833">
    <property type="term" value="P:peptide transport"/>
    <property type="evidence" value="ECO:0007669"/>
    <property type="project" value="UniProtKB-KW"/>
</dbReference>
<dbReference type="PANTHER" id="PTHR30290">
    <property type="entry name" value="PERIPLASMIC BINDING COMPONENT OF ABC TRANSPORTER"/>
    <property type="match status" value="1"/>
</dbReference>
<keyword evidence="5" id="KW-0571">Peptide transport</keyword>
<keyword evidence="5" id="KW-0653">Protein transport</keyword>
<dbReference type="FunFam" id="3.90.76.10:FF:000001">
    <property type="entry name" value="Oligopeptide ABC transporter substrate-binding protein"/>
    <property type="match status" value="1"/>
</dbReference>
<evidence type="ECO:0000256" key="4">
    <source>
        <dbReference type="ARBA" id="ARBA00022729"/>
    </source>
</evidence>
<comment type="similarity">
    <text evidence="2">Belongs to the bacterial solute-binding protein 5 family.</text>
</comment>
<feature type="signal peptide" evidence="7">
    <location>
        <begin position="1"/>
        <end position="22"/>
    </location>
</feature>
<sequence length="542" mass="61213">MKKLVVLLLSIVLLLGIVGCTTTENSSSNSGSGSDESKQEGKKVLKLNNGSEPTSFDPPIGFDSVSWNALNNLMEGMTRLDKDDKPQPAIAKEWELSDDGKTYTFHLREDAKWSNGEPVTAGDFEFAWKRLANPDTASPAAFLAYFIEGAEAFNTGEGSEEDMMVKAVDEKTLEVTLESPVAYFPSLVSNPAFFPVHKETVEANPEWHTEADTYVSNGPFKLTKWEHDSEFVFSKNENYWDAANVKLDEVDWAMIDDTNTEYQMYKTGELHTSDVPADLSEELFNDGKAQVEDQSGTYFYRFNLEMEPFQNENIRKAFAMAVDQQKIVDFVTKNEEKPAHGFVAYGFEDASGGDFREVGGDLVTTDADKAKELLEKGMEEEGYDELPNVTLTYNTSDDHKKIAETLQQMYKEVLGVNVDLANQEWNVFSDEQKQLKLQFSRSSFLADYGDPINFLESFQTGHSMNRTGWSSEEYDRLIQQAKEETDEAKRFELMHEAEALLFEEMPIFPIHFYNQVYLQSGDVTGIVRHPVGYMELKGAAIK</sequence>
<dbReference type="RefSeq" id="WP_136945358.1">
    <property type="nucleotide sequence ID" value="NZ_SWFM01000001.1"/>
</dbReference>
<dbReference type="PROSITE" id="PS51257">
    <property type="entry name" value="PROKAR_LIPOPROTEIN"/>
    <property type="match status" value="1"/>
</dbReference>
<dbReference type="Proteomes" id="UP000310541">
    <property type="component" value="Unassembled WGS sequence"/>
</dbReference>
<dbReference type="GO" id="GO:1904680">
    <property type="term" value="F:peptide transmembrane transporter activity"/>
    <property type="evidence" value="ECO:0007669"/>
    <property type="project" value="TreeGrafter"/>
</dbReference>
<dbReference type="PANTHER" id="PTHR30290:SF79">
    <property type="entry name" value="DIPEPTIDE-BINDING PROTEIN DPPE"/>
    <property type="match status" value="1"/>
</dbReference>
<dbReference type="EMBL" id="SWFM01000001">
    <property type="protein sequence ID" value="TKD71482.1"/>
    <property type="molecule type" value="Genomic_DNA"/>
</dbReference>
<organism evidence="9 10">
    <name type="scientific">Guptibacillus hwajinpoensis</name>
    <dbReference type="NCBI Taxonomy" id="208199"/>
    <lineage>
        <taxon>Bacteria</taxon>
        <taxon>Bacillati</taxon>
        <taxon>Bacillota</taxon>
        <taxon>Bacilli</taxon>
        <taxon>Bacillales</taxon>
        <taxon>Guptibacillaceae</taxon>
        <taxon>Guptibacillus</taxon>
    </lineage>
</organism>
<dbReference type="Gene3D" id="3.90.76.10">
    <property type="entry name" value="Dipeptide-binding Protein, Domain 1"/>
    <property type="match status" value="1"/>
</dbReference>
<dbReference type="Gene3D" id="3.40.190.10">
    <property type="entry name" value="Periplasmic binding protein-like II"/>
    <property type="match status" value="1"/>
</dbReference>
<name>A0A4U1MLQ5_9BACL</name>
<evidence type="ECO:0000256" key="7">
    <source>
        <dbReference type="SAM" id="SignalP"/>
    </source>
</evidence>
<dbReference type="CDD" id="cd08504">
    <property type="entry name" value="PBP2_OppA"/>
    <property type="match status" value="1"/>
</dbReference>
<dbReference type="SUPFAM" id="SSF53850">
    <property type="entry name" value="Periplasmic binding protein-like II"/>
    <property type="match status" value="1"/>
</dbReference>
<proteinExistence type="inferred from homology"/>
<accession>A0A4U1MLQ5</accession>
<feature type="compositionally biased region" description="Low complexity" evidence="6">
    <location>
        <begin position="23"/>
        <end position="34"/>
    </location>
</feature>
<evidence type="ECO:0000313" key="9">
    <source>
        <dbReference type="EMBL" id="TKD71482.1"/>
    </source>
</evidence>
<evidence type="ECO:0000256" key="5">
    <source>
        <dbReference type="ARBA" id="ARBA00022856"/>
    </source>
</evidence>
<dbReference type="InterPro" id="IPR030678">
    <property type="entry name" value="Peptide/Ni-bd"/>
</dbReference>
<dbReference type="InterPro" id="IPR039424">
    <property type="entry name" value="SBP_5"/>
</dbReference>
<protein>
    <submittedName>
        <fullName evidence="9">Peptide ABC transporter substrate-binding protein</fullName>
    </submittedName>
</protein>
<evidence type="ECO:0000313" key="10">
    <source>
        <dbReference type="Proteomes" id="UP000310541"/>
    </source>
</evidence>
<comment type="caution">
    <text evidence="9">The sequence shown here is derived from an EMBL/GenBank/DDBJ whole genome shotgun (WGS) entry which is preliminary data.</text>
</comment>
<feature type="chain" id="PRO_5039037198" evidence="7">
    <location>
        <begin position="23"/>
        <end position="542"/>
    </location>
</feature>
<evidence type="ECO:0000256" key="3">
    <source>
        <dbReference type="ARBA" id="ARBA00022448"/>
    </source>
</evidence>
<dbReference type="AlphaFoldDB" id="A0A4U1MLQ5"/>
<evidence type="ECO:0000256" key="6">
    <source>
        <dbReference type="SAM" id="MobiDB-lite"/>
    </source>
</evidence>
<dbReference type="InterPro" id="IPR023765">
    <property type="entry name" value="SBP_5_CS"/>
</dbReference>
<evidence type="ECO:0000256" key="2">
    <source>
        <dbReference type="ARBA" id="ARBA00005695"/>
    </source>
</evidence>
<dbReference type="Gene3D" id="3.10.105.10">
    <property type="entry name" value="Dipeptide-binding Protein, Domain 3"/>
    <property type="match status" value="1"/>
</dbReference>
<dbReference type="InterPro" id="IPR000914">
    <property type="entry name" value="SBP_5_dom"/>
</dbReference>
<dbReference type="Pfam" id="PF00496">
    <property type="entry name" value="SBP_bac_5"/>
    <property type="match status" value="1"/>
</dbReference>
<comment type="subcellular location">
    <subcellularLocation>
        <location evidence="1">Cell membrane</location>
        <topology evidence="1">Lipid-anchor</topology>
    </subcellularLocation>
</comment>
<dbReference type="PIRSF" id="PIRSF002741">
    <property type="entry name" value="MppA"/>
    <property type="match status" value="1"/>
</dbReference>
<reference evidence="9 10" key="1">
    <citation type="submission" date="2019-04" db="EMBL/GenBank/DDBJ databases">
        <title>Genome sequence of Bacillus hwajinpoensis strain Y2.</title>
        <authorList>
            <person name="Fair J.L."/>
            <person name="Maclea K.S."/>
        </authorList>
    </citation>
    <scope>NUCLEOTIDE SEQUENCE [LARGE SCALE GENOMIC DNA]</scope>
    <source>
        <strain evidence="9 10">Y2</strain>
    </source>
</reference>